<dbReference type="KEGG" id="abas:ACPOL_4525"/>
<sequence>MYNLRAAGVDTGTLSIASKDTSADRLDVDVDYYDVGDETFAIPGLGFLLVSGPLGSWIVTAFDNGAGGGGVSVVGAALATLGIAHEDILHYEAALKNNSYVLVVHGSPDAVAAALKVIGGTTHCSHTIHGEKVFDTVHGTSLLGEAVYTSQA</sequence>
<name>A0A2Z5G4W7_9BACT</name>
<accession>A0A2Z5G4W7</accession>
<evidence type="ECO:0000313" key="1">
    <source>
        <dbReference type="EMBL" id="AXC13797.1"/>
    </source>
</evidence>
<gene>
    <name evidence="1" type="ORF">ACPOL_4525</name>
</gene>
<evidence type="ECO:0000313" key="2">
    <source>
        <dbReference type="Proteomes" id="UP000253606"/>
    </source>
</evidence>
<protein>
    <submittedName>
        <fullName evidence="1">Uncharacterized protein</fullName>
    </submittedName>
</protein>
<dbReference type="AlphaFoldDB" id="A0A2Z5G4W7"/>
<reference evidence="1 2" key="1">
    <citation type="journal article" date="2018" name="Front. Microbiol.">
        <title>Hydrolytic Capabilities as a Key to Environmental Success: Chitinolytic and Cellulolytic Acidobacteria From Acidic Sub-arctic Soils and Boreal Peatlands.</title>
        <authorList>
            <person name="Belova S.E."/>
            <person name="Ravin N.V."/>
            <person name="Pankratov T.A."/>
            <person name="Rakitin A.L."/>
            <person name="Ivanova A.A."/>
            <person name="Beletsky A.V."/>
            <person name="Mardanov A.V."/>
            <person name="Sinninghe Damste J.S."/>
            <person name="Dedysh S.N."/>
        </authorList>
    </citation>
    <scope>NUCLEOTIDE SEQUENCE [LARGE SCALE GENOMIC DNA]</scope>
    <source>
        <strain evidence="1 2">SBC82</strain>
    </source>
</reference>
<keyword evidence="2" id="KW-1185">Reference proteome</keyword>
<dbReference type="EMBL" id="CP030840">
    <property type="protein sequence ID" value="AXC13797.1"/>
    <property type="molecule type" value="Genomic_DNA"/>
</dbReference>
<proteinExistence type="predicted"/>
<dbReference type="Proteomes" id="UP000253606">
    <property type="component" value="Chromosome"/>
</dbReference>
<organism evidence="1 2">
    <name type="scientific">Acidisarcina polymorpha</name>
    <dbReference type="NCBI Taxonomy" id="2211140"/>
    <lineage>
        <taxon>Bacteria</taxon>
        <taxon>Pseudomonadati</taxon>
        <taxon>Acidobacteriota</taxon>
        <taxon>Terriglobia</taxon>
        <taxon>Terriglobales</taxon>
        <taxon>Acidobacteriaceae</taxon>
        <taxon>Acidisarcina</taxon>
    </lineage>
</organism>